<dbReference type="PANTHER" id="PTHR42788:SF13">
    <property type="entry name" value="ALIPHATIC SULFONATES IMPORT ATP-BINDING PROTEIN SSUB"/>
    <property type="match status" value="1"/>
</dbReference>
<comment type="similarity">
    <text evidence="1">Belongs to the ABC transporter superfamily.</text>
</comment>
<proteinExistence type="inferred from homology"/>
<dbReference type="Gene3D" id="3.40.50.300">
    <property type="entry name" value="P-loop containing nucleotide triphosphate hydrolases"/>
    <property type="match status" value="1"/>
</dbReference>
<dbReference type="SMART" id="SM00382">
    <property type="entry name" value="AAA"/>
    <property type="match status" value="1"/>
</dbReference>
<protein>
    <submittedName>
        <fullName evidence="6">NitT/TauT family transport system ATP-binding protein</fullName>
    </submittedName>
</protein>
<evidence type="ECO:0000313" key="6">
    <source>
        <dbReference type="EMBL" id="MBB4265726.1"/>
    </source>
</evidence>
<evidence type="ECO:0000256" key="3">
    <source>
        <dbReference type="ARBA" id="ARBA00022741"/>
    </source>
</evidence>
<dbReference type="InterPro" id="IPR017871">
    <property type="entry name" value="ABC_transporter-like_CS"/>
</dbReference>
<dbReference type="RefSeq" id="WP_184043384.1">
    <property type="nucleotide sequence ID" value="NZ_JACIGK010000008.1"/>
</dbReference>
<dbReference type="AlphaFoldDB" id="A0A7W6RCP7"/>
<dbReference type="InterPro" id="IPR050166">
    <property type="entry name" value="ABC_transporter_ATP-bind"/>
</dbReference>
<dbReference type="SUPFAM" id="SSF52540">
    <property type="entry name" value="P-loop containing nucleoside triphosphate hydrolases"/>
    <property type="match status" value="1"/>
</dbReference>
<reference evidence="6 7" key="1">
    <citation type="submission" date="2020-08" db="EMBL/GenBank/DDBJ databases">
        <title>Genome sequencing of Purple Non-Sulfur Bacteria from various extreme environments.</title>
        <authorList>
            <person name="Mayer M."/>
        </authorList>
    </citation>
    <scope>NUCLEOTIDE SEQUENCE [LARGE SCALE GENOMIC DNA]</scope>
    <source>
        <strain evidence="6 7">JA131</strain>
    </source>
</reference>
<gene>
    <name evidence="6" type="ORF">GGD89_001350</name>
</gene>
<dbReference type="InterPro" id="IPR003593">
    <property type="entry name" value="AAA+_ATPase"/>
</dbReference>
<dbReference type="InterPro" id="IPR027417">
    <property type="entry name" value="P-loop_NTPase"/>
</dbReference>
<keyword evidence="7" id="KW-1185">Reference proteome</keyword>
<accession>A0A7W6RCP7</accession>
<keyword evidence="4 6" id="KW-0067">ATP-binding</keyword>
<keyword evidence="2" id="KW-0813">Transport</keyword>
<dbReference type="PROSITE" id="PS00211">
    <property type="entry name" value="ABC_TRANSPORTER_1"/>
    <property type="match status" value="1"/>
</dbReference>
<dbReference type="GO" id="GO:0005524">
    <property type="term" value="F:ATP binding"/>
    <property type="evidence" value="ECO:0007669"/>
    <property type="project" value="UniProtKB-KW"/>
</dbReference>
<feature type="domain" description="ABC transporter" evidence="5">
    <location>
        <begin position="14"/>
        <end position="235"/>
    </location>
</feature>
<name>A0A7W6RCP7_9PROT</name>
<comment type="caution">
    <text evidence="6">The sequence shown here is derived from an EMBL/GenBank/DDBJ whole genome shotgun (WGS) entry which is preliminary data.</text>
</comment>
<dbReference type="Pfam" id="PF00005">
    <property type="entry name" value="ABC_tran"/>
    <property type="match status" value="1"/>
</dbReference>
<evidence type="ECO:0000256" key="4">
    <source>
        <dbReference type="ARBA" id="ARBA00022840"/>
    </source>
</evidence>
<dbReference type="GO" id="GO:0016887">
    <property type="term" value="F:ATP hydrolysis activity"/>
    <property type="evidence" value="ECO:0007669"/>
    <property type="project" value="InterPro"/>
</dbReference>
<evidence type="ECO:0000256" key="2">
    <source>
        <dbReference type="ARBA" id="ARBA00022448"/>
    </source>
</evidence>
<keyword evidence="3" id="KW-0547">Nucleotide-binding</keyword>
<sequence>MTLTPTPDAAASVLAWHDVSVSIGRTAILDRLTLAVPAGGLLTLVGPSGCGKTTLLSIAAGLLKPGAGRVETRARRIALMFQDSRLLPWRRARDNAAFGLRCQGMPRRQRLDAAQRLLESLGLAPEDGDKFPHQLSGGMRQRVALARALAIEPDLLLLDEPFNALDSVLRRDLQDLVRQTVTARGVAAVFVTHDLTEAIRVCDRLVVMAGPPGRVAFSTGFAQPADARDDAAVLAGLQALWREPAVAEALGATPGRRRVTA</sequence>
<evidence type="ECO:0000313" key="7">
    <source>
        <dbReference type="Proteomes" id="UP000554286"/>
    </source>
</evidence>
<dbReference type="InterPro" id="IPR003439">
    <property type="entry name" value="ABC_transporter-like_ATP-bd"/>
</dbReference>
<dbReference type="EMBL" id="JACIGK010000008">
    <property type="protein sequence ID" value="MBB4265726.1"/>
    <property type="molecule type" value="Genomic_DNA"/>
</dbReference>
<organism evidence="6 7">
    <name type="scientific">Roseospira visakhapatnamensis</name>
    <dbReference type="NCBI Taxonomy" id="390880"/>
    <lineage>
        <taxon>Bacteria</taxon>
        <taxon>Pseudomonadati</taxon>
        <taxon>Pseudomonadota</taxon>
        <taxon>Alphaproteobacteria</taxon>
        <taxon>Rhodospirillales</taxon>
        <taxon>Rhodospirillaceae</taxon>
        <taxon>Roseospira</taxon>
    </lineage>
</organism>
<evidence type="ECO:0000256" key="1">
    <source>
        <dbReference type="ARBA" id="ARBA00005417"/>
    </source>
</evidence>
<evidence type="ECO:0000259" key="5">
    <source>
        <dbReference type="PROSITE" id="PS50893"/>
    </source>
</evidence>
<dbReference type="PROSITE" id="PS50893">
    <property type="entry name" value="ABC_TRANSPORTER_2"/>
    <property type="match status" value="1"/>
</dbReference>
<dbReference type="PANTHER" id="PTHR42788">
    <property type="entry name" value="TAURINE IMPORT ATP-BINDING PROTEIN-RELATED"/>
    <property type="match status" value="1"/>
</dbReference>
<dbReference type="Proteomes" id="UP000554286">
    <property type="component" value="Unassembled WGS sequence"/>
</dbReference>